<evidence type="ECO:0000256" key="2">
    <source>
        <dbReference type="ARBA" id="ARBA00022723"/>
    </source>
</evidence>
<comment type="caution">
    <text evidence="11">The sequence shown here is derived from an EMBL/GenBank/DDBJ whole genome shotgun (WGS) entry which is preliminary data.</text>
</comment>
<evidence type="ECO:0000313" key="12">
    <source>
        <dbReference type="Proteomes" id="UP000184267"/>
    </source>
</evidence>
<dbReference type="AlphaFoldDB" id="A0A1M2W375"/>
<dbReference type="InterPro" id="IPR013087">
    <property type="entry name" value="Znf_C2H2_type"/>
</dbReference>
<evidence type="ECO:0000259" key="10">
    <source>
        <dbReference type="PROSITE" id="PS50157"/>
    </source>
</evidence>
<dbReference type="Gene3D" id="3.30.160.60">
    <property type="entry name" value="Classic Zinc Finger"/>
    <property type="match status" value="2"/>
</dbReference>
<evidence type="ECO:0000256" key="3">
    <source>
        <dbReference type="ARBA" id="ARBA00022771"/>
    </source>
</evidence>
<keyword evidence="7" id="KW-0539">Nucleus</keyword>
<dbReference type="InterPro" id="IPR051061">
    <property type="entry name" value="Zinc_finger_trans_reg"/>
</dbReference>
<evidence type="ECO:0000256" key="8">
    <source>
        <dbReference type="PROSITE-ProRule" id="PRU00042"/>
    </source>
</evidence>
<feature type="region of interest" description="Disordered" evidence="9">
    <location>
        <begin position="254"/>
        <end position="314"/>
    </location>
</feature>
<feature type="domain" description="C2H2-type" evidence="10">
    <location>
        <begin position="345"/>
        <end position="375"/>
    </location>
</feature>
<dbReference type="OMA" id="EDANWAP"/>
<evidence type="ECO:0000256" key="6">
    <source>
        <dbReference type="ARBA" id="ARBA00023163"/>
    </source>
</evidence>
<keyword evidence="3 8" id="KW-0863">Zinc-finger</keyword>
<dbReference type="Proteomes" id="UP000184267">
    <property type="component" value="Unassembled WGS sequence"/>
</dbReference>
<keyword evidence="6" id="KW-0804">Transcription</keyword>
<dbReference type="PROSITE" id="PS00028">
    <property type="entry name" value="ZINC_FINGER_C2H2_1"/>
    <property type="match status" value="2"/>
</dbReference>
<dbReference type="STRING" id="154538.A0A1M2W375"/>
<evidence type="ECO:0000256" key="1">
    <source>
        <dbReference type="ARBA" id="ARBA00004123"/>
    </source>
</evidence>
<evidence type="ECO:0000256" key="5">
    <source>
        <dbReference type="ARBA" id="ARBA00023015"/>
    </source>
</evidence>
<accession>A0A1M2W375</accession>
<protein>
    <recommendedName>
        <fullName evidence="10">C2H2-type domain-containing protein</fullName>
    </recommendedName>
</protein>
<dbReference type="SUPFAM" id="SSF57667">
    <property type="entry name" value="beta-beta-alpha zinc fingers"/>
    <property type="match status" value="1"/>
</dbReference>
<keyword evidence="4" id="KW-0862">Zinc</keyword>
<dbReference type="InterPro" id="IPR036236">
    <property type="entry name" value="Znf_C2H2_sf"/>
</dbReference>
<dbReference type="PROSITE" id="PS50157">
    <property type="entry name" value="ZINC_FINGER_C2H2_2"/>
    <property type="match status" value="2"/>
</dbReference>
<sequence length="395" mass="43181">MEDPKAALEGGSPRELAEEKKKLLSAALLQLIEFDPRTAKCTLPQLEDTSSPHLSAPFPDDDPHNTSFPYDTMVHLPADSQGLLHELLEGNVNMPSPEEFEQEMEEFLSDCADGGYAPALSDFDPHAFSAIDWTTALAPSAPNPVSPPSTAVSEDANWAPLSPVSDTTLVSDFSPSLAKDWVSSGDPYGSPYHGTTGLVATPFAADTHDDFAFAFEFEIPSRNDHRSEDSVAYSPGFEAKMEFDPFASYDDLLSPRSPTPYPEQSPSSISPASMKRSLSVASTDSAESTADSDEDFVEKKPAKRRRREDTTRQFPCPYKDCPAHFARSHNLKVHIASVHMKERSFVCEVASCAQAFGRKHDLVRHFQSKHTDLGSPRSKAAAAAKSKAKTKTKQK</sequence>
<feature type="domain" description="C2H2-type" evidence="10">
    <location>
        <begin position="314"/>
        <end position="344"/>
    </location>
</feature>
<gene>
    <name evidence="11" type="ORF">TRAPUB_9161</name>
</gene>
<evidence type="ECO:0000256" key="4">
    <source>
        <dbReference type="ARBA" id="ARBA00022833"/>
    </source>
</evidence>
<dbReference type="GO" id="GO:0005634">
    <property type="term" value="C:nucleus"/>
    <property type="evidence" value="ECO:0007669"/>
    <property type="project" value="UniProtKB-SubCell"/>
</dbReference>
<evidence type="ECO:0000313" key="11">
    <source>
        <dbReference type="EMBL" id="OJT14301.1"/>
    </source>
</evidence>
<dbReference type="SMART" id="SM00355">
    <property type="entry name" value="ZnF_C2H2"/>
    <property type="match status" value="2"/>
</dbReference>
<evidence type="ECO:0000256" key="7">
    <source>
        <dbReference type="ARBA" id="ARBA00023242"/>
    </source>
</evidence>
<keyword evidence="12" id="KW-1185">Reference proteome</keyword>
<dbReference type="PANTHER" id="PTHR46179">
    <property type="entry name" value="ZINC FINGER PROTEIN"/>
    <property type="match status" value="1"/>
</dbReference>
<feature type="region of interest" description="Disordered" evidence="9">
    <location>
        <begin position="368"/>
        <end position="395"/>
    </location>
</feature>
<proteinExistence type="predicted"/>
<feature type="region of interest" description="Disordered" evidence="9">
    <location>
        <begin position="43"/>
        <end position="68"/>
    </location>
</feature>
<feature type="compositionally biased region" description="Basic residues" evidence="9">
    <location>
        <begin position="386"/>
        <end position="395"/>
    </location>
</feature>
<comment type="subcellular location">
    <subcellularLocation>
        <location evidence="1">Nucleus</location>
    </subcellularLocation>
</comment>
<dbReference type="GO" id="GO:0008270">
    <property type="term" value="F:zinc ion binding"/>
    <property type="evidence" value="ECO:0007669"/>
    <property type="project" value="UniProtKB-KW"/>
</dbReference>
<name>A0A1M2W375_TRAPU</name>
<reference evidence="11 12" key="1">
    <citation type="submission" date="2016-10" db="EMBL/GenBank/DDBJ databases">
        <title>Genome sequence of the basidiomycete white-rot fungus Trametes pubescens.</title>
        <authorList>
            <person name="Makela M.R."/>
            <person name="Granchi Z."/>
            <person name="Peng M."/>
            <person name="De Vries R.P."/>
            <person name="Grigoriev I."/>
            <person name="Riley R."/>
            <person name="Hilden K."/>
        </authorList>
    </citation>
    <scope>NUCLEOTIDE SEQUENCE [LARGE SCALE GENOMIC DNA]</scope>
    <source>
        <strain evidence="11 12">FBCC735</strain>
    </source>
</reference>
<dbReference type="EMBL" id="MNAD01000308">
    <property type="protein sequence ID" value="OJT14301.1"/>
    <property type="molecule type" value="Genomic_DNA"/>
</dbReference>
<dbReference type="GO" id="GO:0006357">
    <property type="term" value="P:regulation of transcription by RNA polymerase II"/>
    <property type="evidence" value="ECO:0007669"/>
    <property type="project" value="TreeGrafter"/>
</dbReference>
<dbReference type="PANTHER" id="PTHR46179:SF13">
    <property type="entry name" value="C2H2-TYPE DOMAIN-CONTAINING PROTEIN"/>
    <property type="match status" value="1"/>
</dbReference>
<dbReference type="OrthoDB" id="2758442at2759"/>
<keyword evidence="2" id="KW-0479">Metal-binding</keyword>
<organism evidence="11 12">
    <name type="scientific">Trametes pubescens</name>
    <name type="common">White-rot fungus</name>
    <dbReference type="NCBI Taxonomy" id="154538"/>
    <lineage>
        <taxon>Eukaryota</taxon>
        <taxon>Fungi</taxon>
        <taxon>Dikarya</taxon>
        <taxon>Basidiomycota</taxon>
        <taxon>Agaricomycotina</taxon>
        <taxon>Agaricomycetes</taxon>
        <taxon>Polyporales</taxon>
        <taxon>Polyporaceae</taxon>
        <taxon>Trametes</taxon>
    </lineage>
</organism>
<keyword evidence="5" id="KW-0805">Transcription regulation</keyword>
<evidence type="ECO:0000256" key="9">
    <source>
        <dbReference type="SAM" id="MobiDB-lite"/>
    </source>
</evidence>